<feature type="transmembrane region" description="Helical" evidence="1">
    <location>
        <begin position="87"/>
        <end position="106"/>
    </location>
</feature>
<evidence type="ECO:0000256" key="1">
    <source>
        <dbReference type="SAM" id="Phobius"/>
    </source>
</evidence>
<proteinExistence type="predicted"/>
<feature type="transmembrane region" description="Helical" evidence="1">
    <location>
        <begin position="118"/>
        <end position="135"/>
    </location>
</feature>
<protein>
    <submittedName>
        <fullName evidence="3">ATP-binding protein</fullName>
    </submittedName>
</protein>
<keyword evidence="3" id="KW-0547">Nucleotide-binding</keyword>
<keyword evidence="3" id="KW-0067">ATP-binding</keyword>
<keyword evidence="1" id="KW-0472">Membrane</keyword>
<feature type="transmembrane region" description="Helical" evidence="1">
    <location>
        <begin position="33"/>
        <end position="51"/>
    </location>
</feature>
<dbReference type="SUPFAM" id="SSF55874">
    <property type="entry name" value="ATPase domain of HSP90 chaperone/DNA topoisomerase II/histidine kinase"/>
    <property type="match status" value="1"/>
</dbReference>
<feature type="domain" description="Histidine kinase/HSP90-like ATPase" evidence="2">
    <location>
        <begin position="324"/>
        <end position="425"/>
    </location>
</feature>
<dbReference type="Proteomes" id="UP000283295">
    <property type="component" value="Unassembled WGS sequence"/>
</dbReference>
<organism evidence="3 4">
    <name type="scientific">Coprococcus eutactus</name>
    <dbReference type="NCBI Taxonomy" id="33043"/>
    <lineage>
        <taxon>Bacteria</taxon>
        <taxon>Bacillati</taxon>
        <taxon>Bacillota</taxon>
        <taxon>Clostridia</taxon>
        <taxon>Lachnospirales</taxon>
        <taxon>Lachnospiraceae</taxon>
        <taxon>Coprococcus</taxon>
    </lineage>
</organism>
<dbReference type="Gene3D" id="3.30.565.10">
    <property type="entry name" value="Histidine kinase-like ATPase, C-terminal domain"/>
    <property type="match status" value="1"/>
</dbReference>
<dbReference type="OrthoDB" id="9792686at2"/>
<dbReference type="AlphaFoldDB" id="A0A3R5WLE4"/>
<name>A0A3R5WLE4_9FIRM</name>
<dbReference type="PANTHER" id="PTHR40448:SF1">
    <property type="entry name" value="TWO-COMPONENT SENSOR HISTIDINE KINASE"/>
    <property type="match status" value="1"/>
</dbReference>
<evidence type="ECO:0000313" key="3">
    <source>
        <dbReference type="EMBL" id="RGS44116.1"/>
    </source>
</evidence>
<dbReference type="GO" id="GO:0042802">
    <property type="term" value="F:identical protein binding"/>
    <property type="evidence" value="ECO:0007669"/>
    <property type="project" value="TreeGrafter"/>
</dbReference>
<feature type="transmembrane region" description="Helical" evidence="1">
    <location>
        <begin position="7"/>
        <end position="26"/>
    </location>
</feature>
<dbReference type="InterPro" id="IPR036890">
    <property type="entry name" value="HATPase_C_sf"/>
</dbReference>
<gene>
    <name evidence="3" type="ORF">DWX94_01645</name>
</gene>
<dbReference type="PANTHER" id="PTHR40448">
    <property type="entry name" value="TWO-COMPONENT SENSOR HISTIDINE KINASE"/>
    <property type="match status" value="1"/>
</dbReference>
<dbReference type="EMBL" id="QRVK01000002">
    <property type="protein sequence ID" value="RGS44116.1"/>
    <property type="molecule type" value="Genomic_DNA"/>
</dbReference>
<evidence type="ECO:0000313" key="4">
    <source>
        <dbReference type="Proteomes" id="UP000283295"/>
    </source>
</evidence>
<dbReference type="GO" id="GO:0005524">
    <property type="term" value="F:ATP binding"/>
    <property type="evidence" value="ECO:0007669"/>
    <property type="project" value="UniProtKB-KW"/>
</dbReference>
<feature type="transmembrane region" description="Helical" evidence="1">
    <location>
        <begin position="178"/>
        <end position="198"/>
    </location>
</feature>
<evidence type="ECO:0000259" key="2">
    <source>
        <dbReference type="Pfam" id="PF02518"/>
    </source>
</evidence>
<keyword evidence="1" id="KW-0812">Transmembrane</keyword>
<feature type="transmembrane region" description="Helical" evidence="1">
    <location>
        <begin position="155"/>
        <end position="172"/>
    </location>
</feature>
<comment type="caution">
    <text evidence="3">The sequence shown here is derived from an EMBL/GenBank/DDBJ whole genome shotgun (WGS) entry which is preliminary data.</text>
</comment>
<keyword evidence="1" id="KW-1133">Transmembrane helix</keyword>
<dbReference type="Pfam" id="PF02518">
    <property type="entry name" value="HATPase_c"/>
    <property type="match status" value="1"/>
</dbReference>
<reference evidence="3 4" key="1">
    <citation type="submission" date="2018-08" db="EMBL/GenBank/DDBJ databases">
        <title>A genome reference for cultivated species of the human gut microbiota.</title>
        <authorList>
            <person name="Zou Y."/>
            <person name="Xue W."/>
            <person name="Luo G."/>
        </authorList>
    </citation>
    <scope>NUCLEOTIDE SEQUENCE [LARGE SCALE GENOMIC DNA]</scope>
    <source>
        <strain evidence="3 4">AF22-21</strain>
    </source>
</reference>
<feature type="transmembrane region" description="Helical" evidence="1">
    <location>
        <begin position="57"/>
        <end position="75"/>
    </location>
</feature>
<accession>A0A3R5WLE4</accession>
<sequence>MAAYFDFLSKILFDTFVFLVFLMAIYNVKFSQIAKRLLPLLLLTLPVSLIATVTDSMLIFTLISYIYCFVFYSLVFRYPPMKIITGYAIALIIMTVLNLIQMVVIMQFTDNPFTNTSTYITEAMAFVIAILLYKFGHLDKLYETLIIKNQVFRNIILAVFALMVSMVLYQRISPKDFMNVFMSFLFTIILILILYAGMYKNYLSLRESQKQLQSYEQYLPIIEELIDQVRMRQHDYSNELQAISMLPISCTDYESLSAALAKELDTSCSDHVIKNSYLLKINMKLIAGFLFSKMNLAQERDINLNINVKNSTLTSKAAEFELLDTMSILVDNAFDATEDGGHIEIVIDSDGTKTSIETLNAGPTLTATMRKDFFTKGYSTKPLKDGRYSRGIGLYKLKQLTKKYDGEILLDNHTVDGQTCIHFLVRL</sequence>
<dbReference type="InterPro" id="IPR003594">
    <property type="entry name" value="HATPase_dom"/>
</dbReference>